<dbReference type="GO" id="GO:0035988">
    <property type="term" value="P:chondrocyte proliferation"/>
    <property type="evidence" value="ECO:0007669"/>
    <property type="project" value="InterPro"/>
</dbReference>
<protein>
    <recommendedName>
        <fullName evidence="2">Musculoskeletal embryonic nuclear protein 1</fullName>
    </recommendedName>
</protein>
<keyword evidence="3" id="KW-0539">Nucleus</keyword>
<evidence type="ECO:0000256" key="5">
    <source>
        <dbReference type="SAM" id="MobiDB-lite"/>
    </source>
</evidence>
<reference evidence="6" key="1">
    <citation type="submission" date="2025-08" db="UniProtKB">
        <authorList>
            <consortium name="Ensembl"/>
        </authorList>
    </citation>
    <scope>IDENTIFICATION</scope>
</reference>
<evidence type="ECO:0000313" key="7">
    <source>
        <dbReference type="Proteomes" id="UP000694546"/>
    </source>
</evidence>
<dbReference type="AlphaFoldDB" id="A0A8C5BS24"/>
<evidence type="ECO:0000256" key="1">
    <source>
        <dbReference type="ARBA" id="ARBA00004123"/>
    </source>
</evidence>
<dbReference type="GO" id="GO:0002062">
    <property type="term" value="P:chondrocyte differentiation"/>
    <property type="evidence" value="ECO:0007669"/>
    <property type="project" value="InterPro"/>
</dbReference>
<evidence type="ECO:0000256" key="3">
    <source>
        <dbReference type="ARBA" id="ARBA00023242"/>
    </source>
</evidence>
<accession>A0A8C5BS24</accession>
<dbReference type="InterPro" id="IPR031394">
    <property type="entry name" value="MUSTN1"/>
</dbReference>
<dbReference type="Ensembl" id="ENSGMOT00000050986.1">
    <property type="protein sequence ID" value="ENSGMOP00000050237.1"/>
    <property type="gene ID" value="ENSGMOG00000030424.1"/>
</dbReference>
<name>A0A8C5BS24_GADMO</name>
<feature type="compositionally biased region" description="Polar residues" evidence="5">
    <location>
        <begin position="105"/>
        <end position="116"/>
    </location>
</feature>
<dbReference type="GO" id="GO:0042246">
    <property type="term" value="P:tissue regeneration"/>
    <property type="evidence" value="ECO:0007669"/>
    <property type="project" value="InterPro"/>
</dbReference>
<reference evidence="6" key="2">
    <citation type="submission" date="2025-09" db="UniProtKB">
        <authorList>
            <consortium name="Ensembl"/>
        </authorList>
    </citation>
    <scope>IDENTIFICATION</scope>
</reference>
<comment type="subcellular location">
    <subcellularLocation>
        <location evidence="1">Nucleus</location>
    </subcellularLocation>
</comment>
<dbReference type="Proteomes" id="UP000694546">
    <property type="component" value="Chromosome 13"/>
</dbReference>
<feature type="region of interest" description="Disordered" evidence="5">
    <location>
        <begin position="87"/>
        <end position="116"/>
    </location>
</feature>
<dbReference type="GO" id="GO:0005634">
    <property type="term" value="C:nucleus"/>
    <property type="evidence" value="ECO:0007669"/>
    <property type="project" value="UniProtKB-SubCell"/>
</dbReference>
<dbReference type="GeneTree" id="ENSGT00940000175564"/>
<evidence type="ECO:0000256" key="4">
    <source>
        <dbReference type="ARBA" id="ARBA00044950"/>
    </source>
</evidence>
<keyword evidence="7" id="KW-1185">Reference proteome</keyword>
<organism evidence="6 7">
    <name type="scientific">Gadus morhua</name>
    <name type="common">Atlantic cod</name>
    <dbReference type="NCBI Taxonomy" id="8049"/>
    <lineage>
        <taxon>Eukaryota</taxon>
        <taxon>Metazoa</taxon>
        <taxon>Chordata</taxon>
        <taxon>Craniata</taxon>
        <taxon>Vertebrata</taxon>
        <taxon>Euteleostomi</taxon>
        <taxon>Actinopterygii</taxon>
        <taxon>Neopterygii</taxon>
        <taxon>Teleostei</taxon>
        <taxon>Neoteleostei</taxon>
        <taxon>Acanthomorphata</taxon>
        <taxon>Zeiogadaria</taxon>
        <taxon>Gadariae</taxon>
        <taxon>Gadiformes</taxon>
        <taxon>Gadoidei</taxon>
        <taxon>Gadidae</taxon>
        <taxon>Gadus</taxon>
    </lineage>
</organism>
<proteinExistence type="inferred from homology"/>
<dbReference type="Pfam" id="PF15682">
    <property type="entry name" value="Mustang"/>
    <property type="match status" value="1"/>
</dbReference>
<comment type="similarity">
    <text evidence="4">Belongs to the MUSTN1 family.</text>
</comment>
<evidence type="ECO:0000256" key="2">
    <source>
        <dbReference type="ARBA" id="ARBA00018401"/>
    </source>
</evidence>
<evidence type="ECO:0000313" key="6">
    <source>
        <dbReference type="Ensembl" id="ENSGMOP00000050237.1"/>
    </source>
</evidence>
<sequence>MSQVSPAPDEDVLLRGLLWVPWCFPPPRPPLVISPCLGSPQQGEDDGQEQRLALRDEDLVEAKDKLGTQGPLKSKTYEVMAECEKAGKAAPSVFSSARSGGETAFSKTANQRPLRK</sequence>